<feature type="signal peptide" evidence="1">
    <location>
        <begin position="1"/>
        <end position="29"/>
    </location>
</feature>
<name>A0ABT1L8V5_9HYPH</name>
<dbReference type="Proteomes" id="UP001205890">
    <property type="component" value="Unassembled WGS sequence"/>
</dbReference>
<evidence type="ECO:0000256" key="1">
    <source>
        <dbReference type="SAM" id="SignalP"/>
    </source>
</evidence>
<feature type="chain" id="PRO_5045641779" evidence="1">
    <location>
        <begin position="30"/>
        <end position="172"/>
    </location>
</feature>
<dbReference type="EMBL" id="JANCLU010000004">
    <property type="protein sequence ID" value="MCP8937930.1"/>
    <property type="molecule type" value="Genomic_DNA"/>
</dbReference>
<evidence type="ECO:0000313" key="3">
    <source>
        <dbReference type="Proteomes" id="UP001205890"/>
    </source>
</evidence>
<organism evidence="2 3">
    <name type="scientific">Alsobacter ponti</name>
    <dbReference type="NCBI Taxonomy" id="2962936"/>
    <lineage>
        <taxon>Bacteria</taxon>
        <taxon>Pseudomonadati</taxon>
        <taxon>Pseudomonadota</taxon>
        <taxon>Alphaproteobacteria</taxon>
        <taxon>Hyphomicrobiales</taxon>
        <taxon>Alsobacteraceae</taxon>
        <taxon>Alsobacter</taxon>
    </lineage>
</organism>
<gene>
    <name evidence="2" type="ORF">NK718_05335</name>
</gene>
<reference evidence="2 3" key="1">
    <citation type="submission" date="2022-07" db="EMBL/GenBank/DDBJ databases">
        <authorList>
            <person name="Li W.-J."/>
            <person name="Deng Q.-Q."/>
        </authorList>
    </citation>
    <scope>NUCLEOTIDE SEQUENCE [LARGE SCALE GENOMIC DNA]</scope>
    <source>
        <strain evidence="2 3">SYSU M60028</strain>
    </source>
</reference>
<comment type="caution">
    <text evidence="2">The sequence shown here is derived from an EMBL/GenBank/DDBJ whole genome shotgun (WGS) entry which is preliminary data.</text>
</comment>
<dbReference type="RefSeq" id="WP_254739347.1">
    <property type="nucleotide sequence ID" value="NZ_JANCLU010000004.1"/>
</dbReference>
<protein>
    <submittedName>
        <fullName evidence="2">Uncharacterized protein</fullName>
    </submittedName>
</protein>
<sequence length="172" mass="17854">MNRIAARARAPFTAARVLLLAGCAALPLAGCATMEADSPVPMRAPTQQDITGLKPSGKVTLTEAFVGGAGVGKGVLTMKGKTYPFRVVGTVMGPGSVSRRQVSGDIYKLDDPSQLAGVWVEGTGPLGLDFDTGGRSELWLENKAGAIMHLVGQSEGLTLSMGQDELLIELAK</sequence>
<proteinExistence type="predicted"/>
<keyword evidence="3" id="KW-1185">Reference proteome</keyword>
<keyword evidence="1" id="KW-0732">Signal</keyword>
<accession>A0ABT1L8V5</accession>
<evidence type="ECO:0000313" key="2">
    <source>
        <dbReference type="EMBL" id="MCP8937930.1"/>
    </source>
</evidence>